<dbReference type="EMBL" id="ML208517">
    <property type="protein sequence ID" value="TFK63544.1"/>
    <property type="molecule type" value="Genomic_DNA"/>
</dbReference>
<accession>A0ACD3AE02</accession>
<keyword evidence="2" id="KW-1185">Reference proteome</keyword>
<dbReference type="Proteomes" id="UP000308600">
    <property type="component" value="Unassembled WGS sequence"/>
</dbReference>
<proteinExistence type="predicted"/>
<sequence>MDYLKTVHSTQPSFHYRVGKDPVLPPQSVPKTPASSWGFPQPGPQAPSPAYATAKHYFVDDNTWDAILDHGEFDDIVCGSGFCALAYVDAALKRDPFRKILILERGGFWLPEHFQNLPLPFKLLLGGPSETFPWQLTSKTYNNPVKYMHGSCPFFGGRSTFWSAWCPKPEADLMRGFPKSMLDTAAKEEFWDEAEDLLHVTPANEIDDPIFDGLQDIIDDRLLKGVPQILGADSAIPAPLAVGMTTSMSKLSFNKFSTPGPLLKLYERQRHLAQEHRGHPLMIATDTIVQRFEVDPEDHERPVNILHTSRGSLCFPQGKTNIILATGAIPATTILMNSLGDTLENRAGTRLSGHFLSHVTARFPMNTPRGIDNCIFKDHLEIGASYVAGKDEKTGHQYHIQVTAIHSPHPETDAEDAGRLCPDYAAAATVDQLKDSTDHVVLVCATLGELSETNEHSWIRQNLKNSDVTTNIRLQVDVNKTDEDLWTVMDTATYDAIKVMAGDRAGRLEYWHNKTSSWEEDPAPVSEIRVPGVVHETSTLYMSDDLENDPHASVGPDYRPRGCGNVYVTGGAIFPSSGSWNPTLTMCGYAQDLARKLVPESGEEA</sequence>
<gene>
    <name evidence="1" type="ORF">BDN72DRAFT_775776</name>
</gene>
<protein>
    <submittedName>
        <fullName evidence="1">FAD/NAD(P)-binding domain-containing protein</fullName>
    </submittedName>
</protein>
<name>A0ACD3AE02_9AGAR</name>
<reference evidence="1 2" key="1">
    <citation type="journal article" date="2019" name="Nat. Ecol. Evol.">
        <title>Megaphylogeny resolves global patterns of mushroom evolution.</title>
        <authorList>
            <person name="Varga T."/>
            <person name="Krizsan K."/>
            <person name="Foldi C."/>
            <person name="Dima B."/>
            <person name="Sanchez-Garcia M."/>
            <person name="Sanchez-Ramirez S."/>
            <person name="Szollosi G.J."/>
            <person name="Szarkandi J.G."/>
            <person name="Papp V."/>
            <person name="Albert L."/>
            <person name="Andreopoulos W."/>
            <person name="Angelini C."/>
            <person name="Antonin V."/>
            <person name="Barry K.W."/>
            <person name="Bougher N.L."/>
            <person name="Buchanan P."/>
            <person name="Buyck B."/>
            <person name="Bense V."/>
            <person name="Catcheside P."/>
            <person name="Chovatia M."/>
            <person name="Cooper J."/>
            <person name="Damon W."/>
            <person name="Desjardin D."/>
            <person name="Finy P."/>
            <person name="Geml J."/>
            <person name="Haridas S."/>
            <person name="Hughes K."/>
            <person name="Justo A."/>
            <person name="Karasinski D."/>
            <person name="Kautmanova I."/>
            <person name="Kiss B."/>
            <person name="Kocsube S."/>
            <person name="Kotiranta H."/>
            <person name="LaButti K.M."/>
            <person name="Lechner B.E."/>
            <person name="Liimatainen K."/>
            <person name="Lipzen A."/>
            <person name="Lukacs Z."/>
            <person name="Mihaltcheva S."/>
            <person name="Morgado L.N."/>
            <person name="Niskanen T."/>
            <person name="Noordeloos M.E."/>
            <person name="Ohm R.A."/>
            <person name="Ortiz-Santana B."/>
            <person name="Ovrebo C."/>
            <person name="Racz N."/>
            <person name="Riley R."/>
            <person name="Savchenko A."/>
            <person name="Shiryaev A."/>
            <person name="Soop K."/>
            <person name="Spirin V."/>
            <person name="Szebenyi C."/>
            <person name="Tomsovsky M."/>
            <person name="Tulloss R.E."/>
            <person name="Uehling J."/>
            <person name="Grigoriev I.V."/>
            <person name="Vagvolgyi C."/>
            <person name="Papp T."/>
            <person name="Martin F.M."/>
            <person name="Miettinen O."/>
            <person name="Hibbett D.S."/>
            <person name="Nagy L.G."/>
        </authorList>
    </citation>
    <scope>NUCLEOTIDE SEQUENCE [LARGE SCALE GENOMIC DNA]</scope>
    <source>
        <strain evidence="1 2">NL-1719</strain>
    </source>
</reference>
<organism evidence="1 2">
    <name type="scientific">Pluteus cervinus</name>
    <dbReference type="NCBI Taxonomy" id="181527"/>
    <lineage>
        <taxon>Eukaryota</taxon>
        <taxon>Fungi</taxon>
        <taxon>Dikarya</taxon>
        <taxon>Basidiomycota</taxon>
        <taxon>Agaricomycotina</taxon>
        <taxon>Agaricomycetes</taxon>
        <taxon>Agaricomycetidae</taxon>
        <taxon>Agaricales</taxon>
        <taxon>Pluteineae</taxon>
        <taxon>Pluteaceae</taxon>
        <taxon>Pluteus</taxon>
    </lineage>
</organism>
<evidence type="ECO:0000313" key="2">
    <source>
        <dbReference type="Proteomes" id="UP000308600"/>
    </source>
</evidence>
<evidence type="ECO:0000313" key="1">
    <source>
        <dbReference type="EMBL" id="TFK63544.1"/>
    </source>
</evidence>